<evidence type="ECO:0000313" key="2">
    <source>
        <dbReference type="Proteomes" id="UP000765509"/>
    </source>
</evidence>
<keyword evidence="2" id="KW-1185">Reference proteome</keyword>
<reference evidence="1" key="1">
    <citation type="submission" date="2021-03" db="EMBL/GenBank/DDBJ databases">
        <title>Draft genome sequence of rust myrtle Austropuccinia psidii MF-1, a brazilian biotype.</title>
        <authorList>
            <person name="Quecine M.C."/>
            <person name="Pachon D.M.R."/>
            <person name="Bonatelli M.L."/>
            <person name="Correr F.H."/>
            <person name="Franceschini L.M."/>
            <person name="Leite T.F."/>
            <person name="Margarido G.R.A."/>
            <person name="Almeida C.A."/>
            <person name="Ferrarezi J.A."/>
            <person name="Labate C.A."/>
        </authorList>
    </citation>
    <scope>NUCLEOTIDE SEQUENCE</scope>
    <source>
        <strain evidence="1">MF-1</strain>
    </source>
</reference>
<comment type="caution">
    <text evidence="1">The sequence shown here is derived from an EMBL/GenBank/DDBJ whole genome shotgun (WGS) entry which is preliminary data.</text>
</comment>
<gene>
    <name evidence="1" type="ORF">O181_129672</name>
</gene>
<name>A0A9Q3QBQ1_9BASI</name>
<dbReference type="AlphaFoldDB" id="A0A9Q3QBQ1"/>
<dbReference type="Proteomes" id="UP000765509">
    <property type="component" value="Unassembled WGS sequence"/>
</dbReference>
<evidence type="ECO:0000313" key="1">
    <source>
        <dbReference type="EMBL" id="MBW0589957.1"/>
    </source>
</evidence>
<proteinExistence type="predicted"/>
<accession>A0A9Q3QBQ1</accession>
<protein>
    <submittedName>
        <fullName evidence="1">Uncharacterized protein</fullName>
    </submittedName>
</protein>
<sequence>MSWFVALVQDADASHANPYACAGSDNAKSSLRLCGLLTLHMQIITLVQAPNNSKNSLGRCRLLTIHTPNLMLVKVPDSLSNSIND</sequence>
<organism evidence="1 2">
    <name type="scientific">Austropuccinia psidii MF-1</name>
    <dbReference type="NCBI Taxonomy" id="1389203"/>
    <lineage>
        <taxon>Eukaryota</taxon>
        <taxon>Fungi</taxon>
        <taxon>Dikarya</taxon>
        <taxon>Basidiomycota</taxon>
        <taxon>Pucciniomycotina</taxon>
        <taxon>Pucciniomycetes</taxon>
        <taxon>Pucciniales</taxon>
        <taxon>Sphaerophragmiaceae</taxon>
        <taxon>Austropuccinia</taxon>
    </lineage>
</organism>
<dbReference type="EMBL" id="AVOT02136357">
    <property type="protein sequence ID" value="MBW0589957.1"/>
    <property type="molecule type" value="Genomic_DNA"/>
</dbReference>